<dbReference type="EMBL" id="JADPRT010000005">
    <property type="protein sequence ID" value="MBF9069198.1"/>
    <property type="molecule type" value="Genomic_DNA"/>
</dbReference>
<feature type="compositionally biased region" description="Low complexity" evidence="1">
    <location>
        <begin position="51"/>
        <end position="80"/>
    </location>
</feature>
<accession>A0A931FD51</accession>
<evidence type="ECO:0000313" key="3">
    <source>
        <dbReference type="Proteomes" id="UP000657385"/>
    </source>
</evidence>
<proteinExistence type="predicted"/>
<feature type="region of interest" description="Disordered" evidence="1">
    <location>
        <begin position="31"/>
        <end position="80"/>
    </location>
</feature>
<name>A0A931FD51_9ACTN</name>
<sequence length="146" mass="16250">MVGLIVLGLLLAPAVLFFVLMIGVALRRPERYPMSSPRPRPDPRPEPRPTPRTASPPSVGPTLSTEPPTSPRTSTRSVASSPEFTAWLAAYRRAHPNATHQMEIAAVREWRDDRTKYRGMSPGMKAAHKAVEEQRRGTGWDGDWAR</sequence>
<gene>
    <name evidence="2" type="ORF">I2501_14325</name>
</gene>
<dbReference type="RefSeq" id="WP_196194358.1">
    <property type="nucleotide sequence ID" value="NZ_JADPRT010000005.1"/>
</dbReference>
<feature type="compositionally biased region" description="Basic and acidic residues" evidence="1">
    <location>
        <begin position="39"/>
        <end position="49"/>
    </location>
</feature>
<evidence type="ECO:0000256" key="1">
    <source>
        <dbReference type="SAM" id="MobiDB-lite"/>
    </source>
</evidence>
<feature type="region of interest" description="Disordered" evidence="1">
    <location>
        <begin position="117"/>
        <end position="146"/>
    </location>
</feature>
<reference evidence="2" key="1">
    <citation type="submission" date="2020-11" db="EMBL/GenBank/DDBJ databases">
        <title>Isolation and identification of active actinomycetes.</title>
        <authorList>
            <person name="Yu B."/>
        </authorList>
    </citation>
    <scope>NUCLEOTIDE SEQUENCE</scope>
    <source>
        <strain evidence="2">NEAU-YB345</strain>
    </source>
</reference>
<keyword evidence="3" id="KW-1185">Reference proteome</keyword>
<organism evidence="2 3">
    <name type="scientific">Streptacidiphilus fuscans</name>
    <dbReference type="NCBI Taxonomy" id="2789292"/>
    <lineage>
        <taxon>Bacteria</taxon>
        <taxon>Bacillati</taxon>
        <taxon>Actinomycetota</taxon>
        <taxon>Actinomycetes</taxon>
        <taxon>Kitasatosporales</taxon>
        <taxon>Streptomycetaceae</taxon>
        <taxon>Streptacidiphilus</taxon>
    </lineage>
</organism>
<dbReference type="AlphaFoldDB" id="A0A931FD51"/>
<comment type="caution">
    <text evidence="2">The sequence shown here is derived from an EMBL/GenBank/DDBJ whole genome shotgun (WGS) entry which is preliminary data.</text>
</comment>
<dbReference type="Proteomes" id="UP000657385">
    <property type="component" value="Unassembled WGS sequence"/>
</dbReference>
<protein>
    <submittedName>
        <fullName evidence="2">Uncharacterized protein</fullName>
    </submittedName>
</protein>
<evidence type="ECO:0000313" key="2">
    <source>
        <dbReference type="EMBL" id="MBF9069198.1"/>
    </source>
</evidence>
<feature type="compositionally biased region" description="Basic and acidic residues" evidence="1">
    <location>
        <begin position="129"/>
        <end position="146"/>
    </location>
</feature>